<accession>A0A0B1SMW6</accession>
<proteinExistence type="predicted"/>
<protein>
    <submittedName>
        <fullName evidence="1">Uncharacterized protein</fullName>
    </submittedName>
</protein>
<dbReference type="EMBL" id="KN559813">
    <property type="protein sequence ID" value="KHJ86628.1"/>
    <property type="molecule type" value="Genomic_DNA"/>
</dbReference>
<reference evidence="1 2" key="1">
    <citation type="submission" date="2014-03" db="EMBL/GenBank/DDBJ databases">
        <title>Draft genome of the hookworm Oesophagostomum dentatum.</title>
        <authorList>
            <person name="Mitreva M."/>
        </authorList>
    </citation>
    <scope>NUCLEOTIDE SEQUENCE [LARGE SCALE GENOMIC DNA]</scope>
    <source>
        <strain evidence="1 2">OD-Hann</strain>
    </source>
</reference>
<sequence>MSFDVTISKRGTTQRIRSSEDLHFGLSTQGKKKKWPKMIIQ</sequence>
<dbReference type="Proteomes" id="UP000053660">
    <property type="component" value="Unassembled WGS sequence"/>
</dbReference>
<organism evidence="1 2">
    <name type="scientific">Oesophagostomum dentatum</name>
    <name type="common">Nodular worm</name>
    <dbReference type="NCBI Taxonomy" id="61180"/>
    <lineage>
        <taxon>Eukaryota</taxon>
        <taxon>Metazoa</taxon>
        <taxon>Ecdysozoa</taxon>
        <taxon>Nematoda</taxon>
        <taxon>Chromadorea</taxon>
        <taxon>Rhabditida</taxon>
        <taxon>Rhabditina</taxon>
        <taxon>Rhabditomorpha</taxon>
        <taxon>Strongyloidea</taxon>
        <taxon>Strongylidae</taxon>
        <taxon>Oesophagostomum</taxon>
    </lineage>
</organism>
<dbReference type="AlphaFoldDB" id="A0A0B1SMW6"/>
<name>A0A0B1SMW6_OESDE</name>
<evidence type="ECO:0000313" key="1">
    <source>
        <dbReference type="EMBL" id="KHJ86628.1"/>
    </source>
</evidence>
<evidence type="ECO:0000313" key="2">
    <source>
        <dbReference type="Proteomes" id="UP000053660"/>
    </source>
</evidence>
<gene>
    <name evidence="1" type="ORF">OESDEN_13613</name>
</gene>
<keyword evidence="2" id="KW-1185">Reference proteome</keyword>